<dbReference type="InParanoid" id="W5MI60"/>
<evidence type="ECO:0000313" key="4">
    <source>
        <dbReference type="Proteomes" id="UP000018468"/>
    </source>
</evidence>
<proteinExistence type="predicted"/>
<reference evidence="3" key="3">
    <citation type="submission" date="2025-09" db="UniProtKB">
        <authorList>
            <consortium name="Ensembl"/>
        </authorList>
    </citation>
    <scope>IDENTIFICATION</scope>
</reference>
<accession>W5MI60</accession>
<dbReference type="AlphaFoldDB" id="W5MI60"/>
<dbReference type="HOGENOM" id="CLU_1187364_0_0_1"/>
<dbReference type="EMBL" id="AHAT01039399">
    <property type="status" value="NOT_ANNOTATED_CDS"/>
    <property type="molecule type" value="Genomic_DNA"/>
</dbReference>
<dbReference type="OMA" id="RDNEYAN"/>
<dbReference type="Ensembl" id="ENSLOCT00000008079.1">
    <property type="protein sequence ID" value="ENSLOCP00000008069.1"/>
    <property type="gene ID" value="ENSLOCG00000006683.1"/>
</dbReference>
<dbReference type="GeneTree" id="ENSGT00740000115955"/>
<dbReference type="PROSITE" id="PS50024">
    <property type="entry name" value="SEA"/>
    <property type="match status" value="1"/>
</dbReference>
<evidence type="ECO:0000256" key="1">
    <source>
        <dbReference type="SAM" id="MobiDB-lite"/>
    </source>
</evidence>
<evidence type="ECO:0000259" key="2">
    <source>
        <dbReference type="PROSITE" id="PS50024"/>
    </source>
</evidence>
<sequence>ITYPPTTSTSASSATQTTTPMTTTPLHTSPAAAPTSTTTAPSTTNTSRTTIPHGSTPTATTPSSAYSTTPATPTSPTTTSTTSSTKSTAPTAVTSSAQTTDTTTTMTTIITTSERNGIILLTFRMIRDFQDELNNSSSAKYKQLAQNVSGEVSTLYKKKYPLTFLRCEVKRFWSGSVGVDVDLIFRNETVVPNITNVISDLQISEAQSETFLNIIPSSINATLITSATTTATTI</sequence>
<dbReference type="InterPro" id="IPR000082">
    <property type="entry name" value="SEA_dom"/>
</dbReference>
<reference evidence="4" key="1">
    <citation type="submission" date="2011-12" db="EMBL/GenBank/DDBJ databases">
        <title>The Draft Genome of Lepisosteus oculatus.</title>
        <authorList>
            <consortium name="The Broad Institute Genome Assembly &amp; Analysis Group"/>
            <consortium name="Computational R&amp;D Group"/>
            <consortium name="and Sequencing Platform"/>
            <person name="Di Palma F."/>
            <person name="Alfoldi J."/>
            <person name="Johnson J."/>
            <person name="Berlin A."/>
            <person name="Gnerre S."/>
            <person name="Jaffe D."/>
            <person name="MacCallum I."/>
            <person name="Young S."/>
            <person name="Walker B.J."/>
            <person name="Lander E.S."/>
            <person name="Lindblad-Toh K."/>
        </authorList>
    </citation>
    <scope>NUCLEOTIDE SEQUENCE [LARGE SCALE GENOMIC DNA]</scope>
</reference>
<dbReference type="InterPro" id="IPR036364">
    <property type="entry name" value="SEA_dom_sf"/>
</dbReference>
<keyword evidence="4" id="KW-1185">Reference proteome</keyword>
<dbReference type="eggNOG" id="ENOG502S9SA">
    <property type="taxonomic scope" value="Eukaryota"/>
</dbReference>
<feature type="domain" description="SEA" evidence="2">
    <location>
        <begin position="115"/>
        <end position="226"/>
    </location>
</feature>
<name>W5MI60_LEPOC</name>
<protein>
    <recommendedName>
        <fullName evidence="2">SEA domain-containing protein</fullName>
    </recommendedName>
</protein>
<feature type="region of interest" description="Disordered" evidence="1">
    <location>
        <begin position="1"/>
        <end position="101"/>
    </location>
</feature>
<dbReference type="Pfam" id="PF01390">
    <property type="entry name" value="SEA"/>
    <property type="match status" value="1"/>
</dbReference>
<dbReference type="SUPFAM" id="SSF82671">
    <property type="entry name" value="SEA domain"/>
    <property type="match status" value="1"/>
</dbReference>
<organism evidence="3 4">
    <name type="scientific">Lepisosteus oculatus</name>
    <name type="common">Spotted gar</name>
    <dbReference type="NCBI Taxonomy" id="7918"/>
    <lineage>
        <taxon>Eukaryota</taxon>
        <taxon>Metazoa</taxon>
        <taxon>Chordata</taxon>
        <taxon>Craniata</taxon>
        <taxon>Vertebrata</taxon>
        <taxon>Euteleostomi</taxon>
        <taxon>Actinopterygii</taxon>
        <taxon>Neopterygii</taxon>
        <taxon>Holostei</taxon>
        <taxon>Semionotiformes</taxon>
        <taxon>Lepisosteidae</taxon>
        <taxon>Lepisosteus</taxon>
    </lineage>
</organism>
<evidence type="ECO:0000313" key="3">
    <source>
        <dbReference type="Ensembl" id="ENSLOCP00000008069.1"/>
    </source>
</evidence>
<reference evidence="3" key="2">
    <citation type="submission" date="2025-08" db="UniProtKB">
        <authorList>
            <consortium name="Ensembl"/>
        </authorList>
    </citation>
    <scope>IDENTIFICATION</scope>
</reference>
<dbReference type="Gene3D" id="3.30.70.960">
    <property type="entry name" value="SEA domain"/>
    <property type="match status" value="1"/>
</dbReference>
<dbReference type="Proteomes" id="UP000018468">
    <property type="component" value="Linkage group LG9"/>
</dbReference>